<sequence length="168" mass="19528">MEDVNTLAGDCVVISCCCQCLVLQIIIFVLLKLPYKLIRKTRNFAKKKLQQRKRSEEKVLMNMVGRELMRKYKNNEVVGIIGESIKIQTIDHHQSMLSFEGIYNNHCWGCMNEVEKVMEELSNKGEFGFGSFWCKEEESDELIFPTCLEKKEFVNYHLIEMVGSLNCS</sequence>
<dbReference type="PANTHER" id="PTHR33264:SF27">
    <property type="entry name" value="TRANSMEMBRANE PROTEIN"/>
    <property type="match status" value="1"/>
</dbReference>
<organism evidence="2 3">
    <name type="scientific">Cannabis sativa</name>
    <name type="common">Hemp</name>
    <name type="synonym">Marijuana</name>
    <dbReference type="NCBI Taxonomy" id="3483"/>
    <lineage>
        <taxon>Eukaryota</taxon>
        <taxon>Viridiplantae</taxon>
        <taxon>Streptophyta</taxon>
        <taxon>Embryophyta</taxon>
        <taxon>Tracheophyta</taxon>
        <taxon>Spermatophyta</taxon>
        <taxon>Magnoliopsida</taxon>
        <taxon>eudicotyledons</taxon>
        <taxon>Gunneridae</taxon>
        <taxon>Pentapetalae</taxon>
        <taxon>rosids</taxon>
        <taxon>fabids</taxon>
        <taxon>Rosales</taxon>
        <taxon>Cannabaceae</taxon>
        <taxon>Cannabis</taxon>
    </lineage>
</organism>
<dbReference type="EMBL" id="JAATIP010000247">
    <property type="protein sequence ID" value="KAF4356831.1"/>
    <property type="molecule type" value="Genomic_DNA"/>
</dbReference>
<keyword evidence="1" id="KW-1133">Transmembrane helix</keyword>
<keyword evidence="1" id="KW-0472">Membrane</keyword>
<dbReference type="AlphaFoldDB" id="A0A7J6EEQ2"/>
<evidence type="ECO:0000313" key="2">
    <source>
        <dbReference type="EMBL" id="KAF4356831.1"/>
    </source>
</evidence>
<proteinExistence type="predicted"/>
<accession>A0A7J6EEQ2</accession>
<dbReference type="PANTHER" id="PTHR33264">
    <property type="entry name" value="EXPRESSED PROTEIN"/>
    <property type="match status" value="1"/>
</dbReference>
<keyword evidence="1" id="KW-0812">Transmembrane</keyword>
<evidence type="ECO:0000256" key="1">
    <source>
        <dbReference type="SAM" id="Phobius"/>
    </source>
</evidence>
<dbReference type="Proteomes" id="UP000525078">
    <property type="component" value="Unassembled WGS sequence"/>
</dbReference>
<gene>
    <name evidence="2" type="ORF">F8388_019490</name>
</gene>
<feature type="transmembrane region" description="Helical" evidence="1">
    <location>
        <begin position="12"/>
        <end position="33"/>
    </location>
</feature>
<evidence type="ECO:0000313" key="3">
    <source>
        <dbReference type="Proteomes" id="UP000525078"/>
    </source>
</evidence>
<comment type="caution">
    <text evidence="2">The sequence shown here is derived from an EMBL/GenBank/DDBJ whole genome shotgun (WGS) entry which is preliminary data.</text>
</comment>
<reference evidence="2 3" key="1">
    <citation type="journal article" date="2020" name="bioRxiv">
        <title>Sequence and annotation of 42 cannabis genomes reveals extensive copy number variation in cannabinoid synthesis and pathogen resistance genes.</title>
        <authorList>
            <person name="Mckernan K.J."/>
            <person name="Helbert Y."/>
            <person name="Kane L.T."/>
            <person name="Ebling H."/>
            <person name="Zhang L."/>
            <person name="Liu B."/>
            <person name="Eaton Z."/>
            <person name="Mclaughlin S."/>
            <person name="Kingan S."/>
            <person name="Baybayan P."/>
            <person name="Concepcion G."/>
            <person name="Jordan M."/>
            <person name="Riva A."/>
            <person name="Barbazuk W."/>
            <person name="Harkins T."/>
        </authorList>
    </citation>
    <scope>NUCLEOTIDE SEQUENCE [LARGE SCALE GENOMIC DNA]</scope>
    <source>
        <strain evidence="3">cv. Jamaican Lion 4</strain>
        <tissue evidence="2">Leaf</tissue>
    </source>
</reference>
<protein>
    <submittedName>
        <fullName evidence="2">Uncharacterized protein</fullName>
    </submittedName>
</protein>
<name>A0A7J6EEQ2_CANSA</name>